<dbReference type="CDD" id="cd05380">
    <property type="entry name" value="CAP_euk"/>
    <property type="match status" value="1"/>
</dbReference>
<dbReference type="Pfam" id="PF00188">
    <property type="entry name" value="CAP"/>
    <property type="match status" value="1"/>
</dbReference>
<accession>A0A5K3FME8</accession>
<sequence>MLKFLSVLVLTWHVLAEVPTDEERKAIVECHTKLREHVKPSASNMMLMNYTIEMENLAVKYLADCRPPTDGKPFEGTSYQTIYRLPENSQYVQELCKVNGANYDYERNRCSGRCIAYNQMVWAESTQFGCALKKCPEGGDISKARNTLACIYKPGDATVTNRPYENGTSCSRCPDGYGCQRNQCYKVTLTTTATSIAMTTPLTSTPTSTSIA</sequence>
<dbReference type="WBParaSite" id="MCU_008959-RD">
    <property type="protein sequence ID" value="MCU_008959-RD"/>
    <property type="gene ID" value="MCU_008959"/>
</dbReference>
<protein>
    <submittedName>
        <fullName evidence="3">SCP domain-containing protein</fullName>
    </submittedName>
</protein>
<proteinExistence type="predicted"/>
<dbReference type="AlphaFoldDB" id="A0A5K3FME8"/>
<name>A0A5K3FME8_MESCO</name>
<evidence type="ECO:0000313" key="3">
    <source>
        <dbReference type="WBParaSite" id="MCU_008959-RD"/>
    </source>
</evidence>
<dbReference type="PANTHER" id="PTHR10334">
    <property type="entry name" value="CYSTEINE-RICH SECRETORY PROTEIN-RELATED"/>
    <property type="match status" value="1"/>
</dbReference>
<keyword evidence="1" id="KW-0732">Signal</keyword>
<reference evidence="3" key="1">
    <citation type="submission" date="2019-11" db="UniProtKB">
        <authorList>
            <consortium name="WormBaseParasite"/>
        </authorList>
    </citation>
    <scope>IDENTIFICATION</scope>
</reference>
<dbReference type="SUPFAM" id="SSF55797">
    <property type="entry name" value="PR-1-like"/>
    <property type="match status" value="1"/>
</dbReference>
<feature type="chain" id="PRO_5024296202" evidence="1">
    <location>
        <begin position="17"/>
        <end position="212"/>
    </location>
</feature>
<dbReference type="InterPro" id="IPR014044">
    <property type="entry name" value="CAP_dom"/>
</dbReference>
<dbReference type="Gene3D" id="3.40.33.10">
    <property type="entry name" value="CAP"/>
    <property type="match status" value="1"/>
</dbReference>
<dbReference type="InterPro" id="IPR001283">
    <property type="entry name" value="CRISP-related"/>
</dbReference>
<organism evidence="3">
    <name type="scientific">Mesocestoides corti</name>
    <name type="common">Flatworm</name>
    <dbReference type="NCBI Taxonomy" id="53468"/>
    <lineage>
        <taxon>Eukaryota</taxon>
        <taxon>Metazoa</taxon>
        <taxon>Spiralia</taxon>
        <taxon>Lophotrochozoa</taxon>
        <taxon>Platyhelminthes</taxon>
        <taxon>Cestoda</taxon>
        <taxon>Eucestoda</taxon>
        <taxon>Cyclophyllidea</taxon>
        <taxon>Mesocestoididae</taxon>
        <taxon>Mesocestoides</taxon>
    </lineage>
</organism>
<feature type="signal peptide" evidence="1">
    <location>
        <begin position="1"/>
        <end position="16"/>
    </location>
</feature>
<evidence type="ECO:0000259" key="2">
    <source>
        <dbReference type="SMART" id="SM00198"/>
    </source>
</evidence>
<feature type="domain" description="SCP" evidence="2">
    <location>
        <begin position="22"/>
        <end position="160"/>
    </location>
</feature>
<dbReference type="InterPro" id="IPR035940">
    <property type="entry name" value="CAP_sf"/>
</dbReference>
<dbReference type="SMART" id="SM00198">
    <property type="entry name" value="SCP"/>
    <property type="match status" value="1"/>
</dbReference>
<evidence type="ECO:0000256" key="1">
    <source>
        <dbReference type="SAM" id="SignalP"/>
    </source>
</evidence>